<evidence type="ECO:0000313" key="4">
    <source>
        <dbReference type="Proteomes" id="UP000245887"/>
    </source>
</evidence>
<dbReference type="PANTHER" id="PTHR34406:SF1">
    <property type="entry name" value="PROTEIN YCEI"/>
    <property type="match status" value="1"/>
</dbReference>
<feature type="signal peptide" evidence="1">
    <location>
        <begin position="1"/>
        <end position="21"/>
    </location>
</feature>
<evidence type="ECO:0000259" key="2">
    <source>
        <dbReference type="SMART" id="SM00867"/>
    </source>
</evidence>
<dbReference type="RefSeq" id="WP_409456182.1">
    <property type="nucleotide sequence ID" value="NZ_NMPM01000080.1"/>
</dbReference>
<dbReference type="Pfam" id="PF04264">
    <property type="entry name" value="YceI"/>
    <property type="match status" value="1"/>
</dbReference>
<dbReference type="NCBIfam" id="NF002994">
    <property type="entry name" value="PRK03757.1"/>
    <property type="match status" value="1"/>
</dbReference>
<gene>
    <name evidence="3" type="ORF">C8D92_10839</name>
</gene>
<reference evidence="3 4" key="1">
    <citation type="submission" date="2018-04" db="EMBL/GenBank/DDBJ databases">
        <title>Genomic Encyclopedia of Type Strains, Phase IV (KMG-IV): sequencing the most valuable type-strain genomes for metagenomic binning, comparative biology and taxonomic classification.</title>
        <authorList>
            <person name="Goeker M."/>
        </authorList>
    </citation>
    <scope>NUCLEOTIDE SEQUENCE [LARGE SCALE GENOMIC DNA]</scope>
    <source>
        <strain evidence="3 4">DSM 28688</strain>
    </source>
</reference>
<dbReference type="Proteomes" id="UP000245887">
    <property type="component" value="Unassembled WGS sequence"/>
</dbReference>
<accession>A0A2U1CUG5</accession>
<dbReference type="InterPro" id="IPR036761">
    <property type="entry name" value="TTHA0802/YceI-like_sf"/>
</dbReference>
<dbReference type="EMBL" id="QEKQ01000008">
    <property type="protein sequence ID" value="PVY70683.1"/>
    <property type="molecule type" value="Genomic_DNA"/>
</dbReference>
<dbReference type="Gene3D" id="2.40.128.110">
    <property type="entry name" value="Lipid/polyisoprenoid-binding, YceI-like"/>
    <property type="match status" value="1"/>
</dbReference>
<evidence type="ECO:0000313" key="3">
    <source>
        <dbReference type="EMBL" id="PVY70683.1"/>
    </source>
</evidence>
<comment type="caution">
    <text evidence="3">The sequence shown here is derived from an EMBL/GenBank/DDBJ whole genome shotgun (WGS) entry which is preliminary data.</text>
</comment>
<dbReference type="AlphaFoldDB" id="A0A2U1CUG5"/>
<name>A0A2U1CUG5_9GAMM</name>
<feature type="chain" id="PRO_5015465128" evidence="1">
    <location>
        <begin position="22"/>
        <end position="196"/>
    </location>
</feature>
<dbReference type="PANTHER" id="PTHR34406">
    <property type="entry name" value="PROTEIN YCEI"/>
    <property type="match status" value="1"/>
</dbReference>
<organism evidence="3 4">
    <name type="scientific">Tamilnaduibacter salinus</name>
    <dbReference type="NCBI Taxonomy" id="1484056"/>
    <lineage>
        <taxon>Bacteria</taxon>
        <taxon>Pseudomonadati</taxon>
        <taxon>Pseudomonadota</taxon>
        <taxon>Gammaproteobacteria</taxon>
        <taxon>Pseudomonadales</taxon>
        <taxon>Marinobacteraceae</taxon>
        <taxon>Tamilnaduibacter</taxon>
    </lineage>
</organism>
<dbReference type="SMART" id="SM00867">
    <property type="entry name" value="YceI"/>
    <property type="match status" value="1"/>
</dbReference>
<feature type="domain" description="Lipid/polyisoprenoid-binding YceI-like" evidence="2">
    <location>
        <begin position="27"/>
        <end position="194"/>
    </location>
</feature>
<dbReference type="InterPro" id="IPR007372">
    <property type="entry name" value="Lipid/polyisoprenoid-bd_YceI"/>
</dbReference>
<proteinExistence type="predicted"/>
<sequence length="196" mass="21765">MLKRIAVASALSVAISAPLQADDGSGTYAFDTKGQHQSINFKISHLGYSWLYGRFNDFDGEFTYDAENPSESSVTVTIDPASVDSAHAERDKHLRSEDFLYVDEYPEARFESTRIELDDDNPKEADIIGNLTLRGVTREVTLDAEMLGHGEDPWGGYRMGFEAETELTLSNFGIPMDLGKASRTVELFISVEGIRQ</sequence>
<keyword evidence="1" id="KW-0732">Signal</keyword>
<dbReference type="SUPFAM" id="SSF101874">
    <property type="entry name" value="YceI-like"/>
    <property type="match status" value="1"/>
</dbReference>
<protein>
    <submittedName>
        <fullName evidence="3">Polyisoprenoid-binding protein YceI</fullName>
    </submittedName>
</protein>
<evidence type="ECO:0000256" key="1">
    <source>
        <dbReference type="SAM" id="SignalP"/>
    </source>
</evidence>